<comment type="caution">
    <text evidence="1">The sequence shown here is derived from an EMBL/GenBank/DDBJ whole genome shotgun (WGS) entry which is preliminary data.</text>
</comment>
<sequence>MAISALVYGEFPVRSMCHLSATAEDPSALTSSGSGVRGQGAQTAIDLWGDIEAKQWGFVTLGCQRKACATADCLSVALSFGRTEVCFYRRGPAQQRATRSDVCVSIGCPAVYLHSPGPLVMKQ</sequence>
<gene>
    <name evidence="1" type="ORF">AAFF_G00167900</name>
</gene>
<dbReference type="AlphaFoldDB" id="A0AAD7RM22"/>
<evidence type="ECO:0000313" key="2">
    <source>
        <dbReference type="Proteomes" id="UP001221898"/>
    </source>
</evidence>
<dbReference type="Proteomes" id="UP001221898">
    <property type="component" value="Unassembled WGS sequence"/>
</dbReference>
<organism evidence="1 2">
    <name type="scientific">Aldrovandia affinis</name>
    <dbReference type="NCBI Taxonomy" id="143900"/>
    <lineage>
        <taxon>Eukaryota</taxon>
        <taxon>Metazoa</taxon>
        <taxon>Chordata</taxon>
        <taxon>Craniata</taxon>
        <taxon>Vertebrata</taxon>
        <taxon>Euteleostomi</taxon>
        <taxon>Actinopterygii</taxon>
        <taxon>Neopterygii</taxon>
        <taxon>Teleostei</taxon>
        <taxon>Notacanthiformes</taxon>
        <taxon>Halosauridae</taxon>
        <taxon>Aldrovandia</taxon>
    </lineage>
</organism>
<protein>
    <submittedName>
        <fullName evidence="1">Uncharacterized protein</fullName>
    </submittedName>
</protein>
<proteinExistence type="predicted"/>
<name>A0AAD7RM22_9TELE</name>
<keyword evidence="2" id="KW-1185">Reference proteome</keyword>
<evidence type="ECO:0000313" key="1">
    <source>
        <dbReference type="EMBL" id="KAJ8386674.1"/>
    </source>
</evidence>
<reference evidence="1" key="1">
    <citation type="journal article" date="2023" name="Science">
        <title>Genome structures resolve the early diversification of teleost fishes.</title>
        <authorList>
            <person name="Parey E."/>
            <person name="Louis A."/>
            <person name="Montfort J."/>
            <person name="Bouchez O."/>
            <person name="Roques C."/>
            <person name="Iampietro C."/>
            <person name="Lluch J."/>
            <person name="Castinel A."/>
            <person name="Donnadieu C."/>
            <person name="Desvignes T."/>
            <person name="Floi Bucao C."/>
            <person name="Jouanno E."/>
            <person name="Wen M."/>
            <person name="Mejri S."/>
            <person name="Dirks R."/>
            <person name="Jansen H."/>
            <person name="Henkel C."/>
            <person name="Chen W.J."/>
            <person name="Zahm M."/>
            <person name="Cabau C."/>
            <person name="Klopp C."/>
            <person name="Thompson A.W."/>
            <person name="Robinson-Rechavi M."/>
            <person name="Braasch I."/>
            <person name="Lecointre G."/>
            <person name="Bobe J."/>
            <person name="Postlethwait J.H."/>
            <person name="Berthelot C."/>
            <person name="Roest Crollius H."/>
            <person name="Guiguen Y."/>
        </authorList>
    </citation>
    <scope>NUCLEOTIDE SEQUENCE</scope>
    <source>
        <strain evidence="1">NC1722</strain>
    </source>
</reference>
<dbReference type="EMBL" id="JAINUG010000224">
    <property type="protein sequence ID" value="KAJ8386674.1"/>
    <property type="molecule type" value="Genomic_DNA"/>
</dbReference>
<accession>A0AAD7RM22</accession>